<dbReference type="PANTHER" id="PTHR36113">
    <property type="entry name" value="LYASE, PUTATIVE-RELATED-RELATED"/>
    <property type="match status" value="1"/>
</dbReference>
<dbReference type="STRING" id="1130080.SAMN04488113_1267"/>
<dbReference type="RefSeq" id="WP_091635301.1">
    <property type="nucleotide sequence ID" value="NZ_FNYW01000026.1"/>
</dbReference>
<dbReference type="InterPro" id="IPR004360">
    <property type="entry name" value="Glyas_Fos-R_dOase_dom"/>
</dbReference>
<evidence type="ECO:0000259" key="1">
    <source>
        <dbReference type="PROSITE" id="PS51819"/>
    </source>
</evidence>
<dbReference type="SUPFAM" id="SSF54593">
    <property type="entry name" value="Glyoxalase/Bleomycin resistance protein/Dihydroxybiphenyl dioxygenase"/>
    <property type="match status" value="1"/>
</dbReference>
<dbReference type="InterPro" id="IPR029068">
    <property type="entry name" value="Glyas_Bleomycin-R_OHBP_Dase"/>
</dbReference>
<dbReference type="Proteomes" id="UP000198564">
    <property type="component" value="Unassembled WGS sequence"/>
</dbReference>
<dbReference type="AlphaFoldDB" id="A0A1H6U055"/>
<dbReference type="EMBL" id="FNYW01000026">
    <property type="protein sequence ID" value="SEI85748.1"/>
    <property type="molecule type" value="Genomic_DNA"/>
</dbReference>
<dbReference type="Gene3D" id="3.10.180.10">
    <property type="entry name" value="2,3-Dihydroxybiphenyl 1,2-Dioxygenase, domain 1"/>
    <property type="match status" value="1"/>
</dbReference>
<dbReference type="PROSITE" id="PS51819">
    <property type="entry name" value="VOC"/>
    <property type="match status" value="1"/>
</dbReference>
<dbReference type="GO" id="GO:0016829">
    <property type="term" value="F:lyase activity"/>
    <property type="evidence" value="ECO:0007669"/>
    <property type="project" value="UniProtKB-KW"/>
</dbReference>
<gene>
    <name evidence="2" type="ORF">SAMN04488113_1267</name>
</gene>
<keyword evidence="3" id="KW-1185">Reference proteome</keyword>
<reference evidence="3" key="1">
    <citation type="submission" date="2016-10" db="EMBL/GenBank/DDBJ databases">
        <authorList>
            <person name="Varghese N."/>
            <person name="Submissions S."/>
        </authorList>
    </citation>
    <scope>NUCLEOTIDE SEQUENCE [LARGE SCALE GENOMIC DNA]</scope>
    <source>
        <strain evidence="3">DSM 25751</strain>
    </source>
</reference>
<keyword evidence="2" id="KW-0456">Lyase</keyword>
<accession>A0A1H6U055</accession>
<organism evidence="2 3">
    <name type="scientific">Alkalibacterium gilvum</name>
    <dbReference type="NCBI Taxonomy" id="1130080"/>
    <lineage>
        <taxon>Bacteria</taxon>
        <taxon>Bacillati</taxon>
        <taxon>Bacillota</taxon>
        <taxon>Bacilli</taxon>
        <taxon>Lactobacillales</taxon>
        <taxon>Carnobacteriaceae</taxon>
        <taxon>Alkalibacterium</taxon>
    </lineage>
</organism>
<dbReference type="InterPro" id="IPR051332">
    <property type="entry name" value="Fosfomycin_Res_Enzymes"/>
</dbReference>
<dbReference type="InterPro" id="IPR037523">
    <property type="entry name" value="VOC_core"/>
</dbReference>
<feature type="domain" description="VOC" evidence="1">
    <location>
        <begin position="2"/>
        <end position="126"/>
    </location>
</feature>
<protein>
    <submittedName>
        <fullName evidence="2">Lactoylglutathione lyase</fullName>
    </submittedName>
</protein>
<dbReference type="Pfam" id="PF00903">
    <property type="entry name" value="Glyoxalase"/>
    <property type="match status" value="1"/>
</dbReference>
<sequence>MKIEHIGLWTIDLERMKDFYEKYFSAKSNTLYHNPKKGFKSYFLTFESGSRLELMHREDIKRPNIESYGYAHLAMSVGDKEVVDNLVDKLESDGYMLVNGPRTTGDGYYEAVIEDPEGNLIELTAE</sequence>
<evidence type="ECO:0000313" key="3">
    <source>
        <dbReference type="Proteomes" id="UP000198564"/>
    </source>
</evidence>
<evidence type="ECO:0000313" key="2">
    <source>
        <dbReference type="EMBL" id="SEI85748.1"/>
    </source>
</evidence>
<dbReference type="OrthoDB" id="9789012at2"/>
<dbReference type="PANTHER" id="PTHR36113:SF1">
    <property type="entry name" value="GLYOXALASE_BLEOMYCIN RESISTANCE PROTEIN_DIOXYGENASE"/>
    <property type="match status" value="1"/>
</dbReference>
<name>A0A1H6U055_9LACT</name>
<proteinExistence type="predicted"/>